<protein>
    <submittedName>
        <fullName evidence="1">Uncharacterized protein</fullName>
    </submittedName>
</protein>
<organism evidence="1 2">
    <name type="scientific">Rhodovulum sulfidophilum</name>
    <name type="common">Rhodobacter sulfidophilus</name>
    <dbReference type="NCBI Taxonomy" id="35806"/>
    <lineage>
        <taxon>Bacteria</taxon>
        <taxon>Pseudomonadati</taxon>
        <taxon>Pseudomonadota</taxon>
        <taxon>Alphaproteobacteria</taxon>
        <taxon>Rhodobacterales</taxon>
        <taxon>Paracoccaceae</taxon>
        <taxon>Rhodovulum</taxon>
    </lineage>
</organism>
<comment type="caution">
    <text evidence="1">The sequence shown here is derived from an EMBL/GenBank/DDBJ whole genome shotgun (WGS) entry which is preliminary data.</text>
</comment>
<dbReference type="EMBL" id="QFPW01000018">
    <property type="protein sequence ID" value="PZQ47146.1"/>
    <property type="molecule type" value="Genomic_DNA"/>
</dbReference>
<evidence type="ECO:0000313" key="1">
    <source>
        <dbReference type="EMBL" id="PZQ47146.1"/>
    </source>
</evidence>
<name>A0A2W5N180_RHOSU</name>
<gene>
    <name evidence="1" type="ORF">DI556_18180</name>
</gene>
<proteinExistence type="predicted"/>
<dbReference type="Proteomes" id="UP000249185">
    <property type="component" value="Unassembled WGS sequence"/>
</dbReference>
<dbReference type="AlphaFoldDB" id="A0A2W5N180"/>
<reference evidence="1 2" key="1">
    <citation type="submission" date="2017-08" db="EMBL/GenBank/DDBJ databases">
        <title>Infants hospitalized years apart are colonized by the same room-sourced microbial strains.</title>
        <authorList>
            <person name="Brooks B."/>
            <person name="Olm M.R."/>
            <person name="Firek B.A."/>
            <person name="Baker R."/>
            <person name="Thomas B.C."/>
            <person name="Morowitz M.J."/>
            <person name="Banfield J.F."/>
        </authorList>
    </citation>
    <scope>NUCLEOTIDE SEQUENCE [LARGE SCALE GENOMIC DNA]</scope>
    <source>
        <strain evidence="1">S2_005_002_R2_34</strain>
    </source>
</reference>
<evidence type="ECO:0000313" key="2">
    <source>
        <dbReference type="Proteomes" id="UP000249185"/>
    </source>
</evidence>
<sequence>MGKSVLIVGEDPALIDFDAPDAPKGMSAEKVMAGLNGSVERLEKAGHSADLLLTRDAETVEAQLGAALDARRYDVVVIGAGLRVLPPMTAQFERLINALGRLAPGTPIAFNDQPDDSDVAALRWI</sequence>
<accession>A0A2W5N180</accession>